<reference evidence="2" key="1">
    <citation type="submission" date="2016-10" db="EMBL/GenBank/DDBJ databases">
        <authorList>
            <person name="Varghese N."/>
            <person name="Submissions S."/>
        </authorList>
    </citation>
    <scope>NUCLEOTIDE SEQUENCE [LARGE SCALE GENOMIC DNA]</scope>
    <source>
        <strain evidence="2">Nm44</strain>
    </source>
</reference>
<dbReference type="Proteomes" id="UP000183287">
    <property type="component" value="Unassembled WGS sequence"/>
</dbReference>
<evidence type="ECO:0000313" key="1">
    <source>
        <dbReference type="EMBL" id="SFM18757.1"/>
    </source>
</evidence>
<dbReference type="AlphaFoldDB" id="A0A1I4NTZ1"/>
<dbReference type="EMBL" id="FOUB01000016">
    <property type="protein sequence ID" value="SFM18757.1"/>
    <property type="molecule type" value="Genomic_DNA"/>
</dbReference>
<gene>
    <name evidence="1" type="ORF">SAMN05421863_101646</name>
</gene>
<name>A0A1I4NTZ1_9PROT</name>
<accession>A0A1I4NTZ1</accession>
<protein>
    <submittedName>
        <fullName evidence="1">Uncharacterized protein</fullName>
    </submittedName>
</protein>
<organism evidence="1 2">
    <name type="scientific">Nitrosomonas communis</name>
    <dbReference type="NCBI Taxonomy" id="44574"/>
    <lineage>
        <taxon>Bacteria</taxon>
        <taxon>Pseudomonadati</taxon>
        <taxon>Pseudomonadota</taxon>
        <taxon>Betaproteobacteria</taxon>
        <taxon>Nitrosomonadales</taxon>
        <taxon>Nitrosomonadaceae</taxon>
        <taxon>Nitrosomonas</taxon>
    </lineage>
</organism>
<sequence>MKSKEIGWQIFDSLNDVHTVILKGTLIGITKQIEIKIRILNFIHVKHTQ</sequence>
<proteinExistence type="predicted"/>
<evidence type="ECO:0000313" key="2">
    <source>
        <dbReference type="Proteomes" id="UP000183287"/>
    </source>
</evidence>
<keyword evidence="2" id="KW-1185">Reference proteome</keyword>